<name>A0A9Q8PGE1_PASFU</name>
<keyword evidence="2" id="KW-1185">Reference proteome</keyword>
<sequence length="149" mass="16531">MQDDESIASQGLKPLGPYQPLATGHVRVLEPYPGLPDSPLVGELKHLRLADITIHGTLAEDGDGEGIDAHPHKNDYEAISYCWRNLDLLETLHFTTGAALNITEIRAMGRRYSFEERCSELFKPSWKSLHALQSTFIADSVASARAMKE</sequence>
<dbReference type="KEGG" id="ffu:CLAFUR5_09484"/>
<dbReference type="GeneID" id="71989362"/>
<dbReference type="EMBL" id="CP090171">
    <property type="protein sequence ID" value="UJO21946.1"/>
    <property type="molecule type" value="Genomic_DNA"/>
</dbReference>
<organism evidence="1 2">
    <name type="scientific">Passalora fulva</name>
    <name type="common">Tomato leaf mold</name>
    <name type="synonym">Cladosporium fulvum</name>
    <dbReference type="NCBI Taxonomy" id="5499"/>
    <lineage>
        <taxon>Eukaryota</taxon>
        <taxon>Fungi</taxon>
        <taxon>Dikarya</taxon>
        <taxon>Ascomycota</taxon>
        <taxon>Pezizomycotina</taxon>
        <taxon>Dothideomycetes</taxon>
        <taxon>Dothideomycetidae</taxon>
        <taxon>Mycosphaerellales</taxon>
        <taxon>Mycosphaerellaceae</taxon>
        <taxon>Fulvia</taxon>
    </lineage>
</organism>
<reference evidence="1" key="1">
    <citation type="submission" date="2021-12" db="EMBL/GenBank/DDBJ databases">
        <authorList>
            <person name="Zaccaron A."/>
            <person name="Stergiopoulos I."/>
        </authorList>
    </citation>
    <scope>NUCLEOTIDE SEQUENCE</scope>
    <source>
        <strain evidence="1">Race5_Kim</strain>
    </source>
</reference>
<dbReference type="AlphaFoldDB" id="A0A9Q8PGE1"/>
<evidence type="ECO:0000313" key="1">
    <source>
        <dbReference type="EMBL" id="UJO21946.1"/>
    </source>
</evidence>
<dbReference type="Proteomes" id="UP000756132">
    <property type="component" value="Chromosome 9"/>
</dbReference>
<accession>A0A9Q8PGE1</accession>
<dbReference type="RefSeq" id="XP_047766312.1">
    <property type="nucleotide sequence ID" value="XM_047908632.1"/>
</dbReference>
<proteinExistence type="predicted"/>
<evidence type="ECO:0000313" key="2">
    <source>
        <dbReference type="Proteomes" id="UP000756132"/>
    </source>
</evidence>
<protein>
    <submittedName>
        <fullName evidence="1">Uncharacterized protein</fullName>
    </submittedName>
</protein>
<reference evidence="1" key="2">
    <citation type="journal article" date="2022" name="Microb. Genom.">
        <title>A chromosome-scale genome assembly of the tomato pathogen Cladosporium fulvum reveals a compartmentalized genome architecture and the presence of a dispensable chromosome.</title>
        <authorList>
            <person name="Zaccaron A.Z."/>
            <person name="Chen L.H."/>
            <person name="Samaras A."/>
            <person name="Stergiopoulos I."/>
        </authorList>
    </citation>
    <scope>NUCLEOTIDE SEQUENCE</scope>
    <source>
        <strain evidence="1">Race5_Kim</strain>
    </source>
</reference>
<gene>
    <name evidence="1" type="ORF">CLAFUR5_09484</name>
</gene>